<sequence>MNGVENLSSLRFLSRSPHVKDSLSPVTPVVSNQPGGMQTTKAEKTDSPNIGTSARGRMARVSASELTTKLRYGYGVKRAVYTLTKMVSRWFYRKPTAGERQNIFLPEQSQNPNHSYLSQQGNRVSPISSPEKVDFWSRSPARKAELLRG</sequence>
<feature type="region of interest" description="Disordered" evidence="1">
    <location>
        <begin position="102"/>
        <end position="134"/>
    </location>
</feature>
<dbReference type="EMBL" id="BLAY01000392">
    <property type="protein sequence ID" value="GET44524.1"/>
    <property type="molecule type" value="Genomic_DNA"/>
</dbReference>
<dbReference type="AlphaFoldDB" id="A0AAV3XPP2"/>
<feature type="compositionally biased region" description="Polar residues" evidence="1">
    <location>
        <begin position="29"/>
        <end position="40"/>
    </location>
</feature>
<organism evidence="2 3">
    <name type="scientific">Microseira wollei NIES-4236</name>
    <dbReference type="NCBI Taxonomy" id="2530354"/>
    <lineage>
        <taxon>Bacteria</taxon>
        <taxon>Bacillati</taxon>
        <taxon>Cyanobacteriota</taxon>
        <taxon>Cyanophyceae</taxon>
        <taxon>Oscillatoriophycideae</taxon>
        <taxon>Aerosakkonematales</taxon>
        <taxon>Aerosakkonemataceae</taxon>
        <taxon>Microseira</taxon>
    </lineage>
</organism>
<keyword evidence="3" id="KW-1185">Reference proteome</keyword>
<protein>
    <submittedName>
        <fullName evidence="2">Uncharacterized protein</fullName>
    </submittedName>
</protein>
<feature type="compositionally biased region" description="Polar residues" evidence="1">
    <location>
        <begin position="107"/>
        <end position="128"/>
    </location>
</feature>
<proteinExistence type="predicted"/>
<gene>
    <name evidence="2" type="ORF">MiSe_93540</name>
</gene>
<comment type="caution">
    <text evidence="2">The sequence shown here is derived from an EMBL/GenBank/DDBJ whole genome shotgun (WGS) entry which is preliminary data.</text>
</comment>
<reference evidence="2" key="1">
    <citation type="submission" date="2019-10" db="EMBL/GenBank/DDBJ databases">
        <title>Draft genome sequece of Microseira wollei NIES-4236.</title>
        <authorList>
            <person name="Yamaguchi H."/>
            <person name="Suzuki S."/>
            <person name="Kawachi M."/>
        </authorList>
    </citation>
    <scope>NUCLEOTIDE SEQUENCE</scope>
    <source>
        <strain evidence="2">NIES-4236</strain>
    </source>
</reference>
<evidence type="ECO:0000313" key="3">
    <source>
        <dbReference type="Proteomes" id="UP001050975"/>
    </source>
</evidence>
<feature type="region of interest" description="Disordered" evidence="1">
    <location>
        <begin position="18"/>
        <end position="58"/>
    </location>
</feature>
<evidence type="ECO:0000313" key="2">
    <source>
        <dbReference type="EMBL" id="GET44524.1"/>
    </source>
</evidence>
<dbReference type="Proteomes" id="UP001050975">
    <property type="component" value="Unassembled WGS sequence"/>
</dbReference>
<name>A0AAV3XPP2_9CYAN</name>
<accession>A0AAV3XPP2</accession>
<evidence type="ECO:0000256" key="1">
    <source>
        <dbReference type="SAM" id="MobiDB-lite"/>
    </source>
</evidence>